<dbReference type="CDD" id="cd16010">
    <property type="entry name" value="iPGM"/>
    <property type="match status" value="1"/>
</dbReference>
<comment type="catalytic activity">
    <reaction evidence="1 8">
        <text>(2R)-2-phosphoglycerate = (2R)-3-phosphoglycerate</text>
        <dbReference type="Rhea" id="RHEA:15901"/>
        <dbReference type="ChEBI" id="CHEBI:58272"/>
        <dbReference type="ChEBI" id="CHEBI:58289"/>
        <dbReference type="EC" id="5.4.2.12"/>
    </reaction>
</comment>
<feature type="binding site" evidence="8">
    <location>
        <position position="178"/>
    </location>
    <ligand>
        <name>substrate</name>
    </ligand>
</feature>
<feature type="binding site" evidence="8">
    <location>
        <begin position="146"/>
        <end position="147"/>
    </location>
    <ligand>
        <name>substrate</name>
    </ligand>
</feature>
<keyword evidence="13" id="KW-1185">Reference proteome</keyword>
<evidence type="ECO:0000313" key="13">
    <source>
        <dbReference type="Proteomes" id="UP000786183"/>
    </source>
</evidence>
<dbReference type="Pfam" id="PF01676">
    <property type="entry name" value="Metalloenzyme"/>
    <property type="match status" value="1"/>
</dbReference>
<feature type="active site" description="Phosphoserine intermediate" evidence="8">
    <location>
        <position position="60"/>
    </location>
</feature>
<keyword evidence="5 8" id="KW-0324">Glycolysis</keyword>
<dbReference type="NCBIfam" id="TIGR01307">
    <property type="entry name" value="pgm_bpd_ind"/>
    <property type="match status" value="1"/>
</dbReference>
<evidence type="ECO:0000313" key="12">
    <source>
        <dbReference type="EMBL" id="MBZ7987058.1"/>
    </source>
</evidence>
<organism evidence="12 13">
    <name type="scientific">Campylobacter canadensis</name>
    <dbReference type="NCBI Taxonomy" id="449520"/>
    <lineage>
        <taxon>Bacteria</taxon>
        <taxon>Pseudomonadati</taxon>
        <taxon>Campylobacterota</taxon>
        <taxon>Epsilonproteobacteria</taxon>
        <taxon>Campylobacterales</taxon>
        <taxon>Campylobacteraceae</taxon>
        <taxon>Campylobacter</taxon>
    </lineage>
</organism>
<keyword evidence="7 8" id="KW-0413">Isomerase</keyword>
<feature type="domain" description="BPG-independent PGAM N-terminal" evidence="11">
    <location>
        <begin position="80"/>
        <end position="267"/>
    </location>
</feature>
<feature type="binding site" evidence="8">
    <location>
        <position position="172"/>
    </location>
    <ligand>
        <name>substrate</name>
    </ligand>
</feature>
<protein>
    <recommendedName>
        <fullName evidence="8 9">2,3-bisphosphoglycerate-independent phosphoglycerate mutase</fullName>
        <shortName evidence="8">BPG-independent PGAM</shortName>
        <shortName evidence="8">Phosphoglyceromutase</shortName>
        <shortName evidence="8">iPGM</shortName>
        <ecNumber evidence="8 9">5.4.2.12</ecNumber>
    </recommendedName>
</protein>
<feature type="binding site" evidence="8">
    <location>
        <position position="117"/>
    </location>
    <ligand>
        <name>substrate</name>
    </ligand>
</feature>
<reference evidence="12 13" key="1">
    <citation type="submission" date="2020-07" db="EMBL/GenBank/DDBJ databases">
        <title>Transfer of Campylobacter canadensis to the novel genus Avispirillum gen. nov., that also includes two novel species recovered from migratory waterfowl: Avispirillum anseris sp. nov. and Avispirillum brantae sp. nov.</title>
        <authorList>
            <person name="Miller W.G."/>
            <person name="Chapman M.H."/>
            <person name="Yee E."/>
            <person name="Inglis G.D."/>
        </authorList>
    </citation>
    <scope>NUCLEOTIDE SEQUENCE [LARGE SCALE GENOMIC DNA]</scope>
    <source>
        <strain evidence="12 13">L283</strain>
    </source>
</reference>
<feature type="binding site" evidence="8">
    <location>
        <position position="304"/>
    </location>
    <ligand>
        <name>substrate</name>
    </ligand>
</feature>
<keyword evidence="4 8" id="KW-0479">Metal-binding</keyword>
<dbReference type="PIRSF" id="PIRSF001492">
    <property type="entry name" value="IPGAM"/>
    <property type="match status" value="1"/>
</dbReference>
<comment type="subunit">
    <text evidence="8">Monomer.</text>
</comment>
<dbReference type="Proteomes" id="UP000786183">
    <property type="component" value="Unassembled WGS sequence"/>
</dbReference>
<dbReference type="Gene3D" id="3.40.1450.10">
    <property type="entry name" value="BPG-independent phosphoglycerate mutase, domain B"/>
    <property type="match status" value="1"/>
</dbReference>
<gene>
    <name evidence="8" type="primary">gpmI</name>
    <name evidence="12" type="ORF">AVCANL283_02850</name>
</gene>
<keyword evidence="6 8" id="KW-0464">Manganese</keyword>
<feature type="binding site" evidence="8">
    <location>
        <position position="374"/>
    </location>
    <ligand>
        <name>Mn(2+)</name>
        <dbReference type="ChEBI" id="CHEBI:29035"/>
        <label>1</label>
    </ligand>
</feature>
<comment type="cofactor">
    <cofactor evidence="8">
        <name>Mn(2+)</name>
        <dbReference type="ChEBI" id="CHEBI:29035"/>
    </cofactor>
    <text evidence="8">Binds 2 manganese ions per subunit.</text>
</comment>
<feature type="binding site" evidence="8">
    <location>
        <position position="370"/>
    </location>
    <ligand>
        <name>Mn(2+)</name>
        <dbReference type="ChEBI" id="CHEBI:29035"/>
        <label>1</label>
    </ligand>
</feature>
<comment type="function">
    <text evidence="8">Catalyzes the interconversion of 2-phosphoglycerate and 3-phosphoglycerate.</text>
</comment>
<sequence>MQKCVLVITDGIGINNDSFYNAFFHAKKDNYDFLNKNAKFCKLKTSGLAVGLPDGQMGNSEVGHMCIGSGRVIYQNLVKIDNAIKNKELENNKNLQSLLKRCKNIHLIGLYSNGGVHSSYLHLQALEKIVLQNNNKLFTHLISDGRDVGQKDFLDFISKNPPLAKISSIAGRFWAMDRDKNYDRTNEYINMLFSKNTNKLSFNEYIKNNYENNVFDEFLKPVSSEFDGISSEDGVIIVNFRADRARQLAQSLKEKLGKNVLCMCEYDEKLELDVIFEKESLDNVLAEVLAKHNKTQFHTAETEKYAHVSFFFNGGVEKEFKNETRILVPSPKVESYNQEPCMSAFKVCDEVLNAINLDYDFIVVNFANGDMVGHTGDFNASIKAVECVDLCLGKIIKACKDKNYAMLLCSDHGNCEAMMDKNNNILTNHTTFDVGCWLYNYEKDVNLKDGSLANIAASILKIMQIPKPEQMQEALF</sequence>
<dbReference type="Pfam" id="PF06415">
    <property type="entry name" value="iPGM_N"/>
    <property type="match status" value="1"/>
</dbReference>
<comment type="caution">
    <text evidence="12">The sequence shown here is derived from an EMBL/GenBank/DDBJ whole genome shotgun (WGS) entry which is preliminary data.</text>
</comment>
<feature type="binding site" evidence="8">
    <location>
        <position position="411"/>
    </location>
    <ligand>
        <name>Mn(2+)</name>
        <dbReference type="ChEBI" id="CHEBI:29035"/>
        <label>2</label>
    </ligand>
</feature>
<evidence type="ECO:0000256" key="7">
    <source>
        <dbReference type="ARBA" id="ARBA00023235"/>
    </source>
</evidence>
<feature type="binding site" evidence="8">
    <location>
        <position position="10"/>
    </location>
    <ligand>
        <name>Mn(2+)</name>
        <dbReference type="ChEBI" id="CHEBI:29035"/>
        <label>2</label>
    </ligand>
</feature>
<dbReference type="HAMAP" id="MF_01038">
    <property type="entry name" value="GpmI"/>
    <property type="match status" value="1"/>
</dbReference>
<dbReference type="InterPro" id="IPR017850">
    <property type="entry name" value="Alkaline_phosphatase_core_sf"/>
</dbReference>
<evidence type="ECO:0000256" key="2">
    <source>
        <dbReference type="ARBA" id="ARBA00004798"/>
    </source>
</evidence>
<accession>A0ABS7WR95</accession>
<dbReference type="InterPro" id="IPR036646">
    <property type="entry name" value="PGAM_B_sf"/>
</dbReference>
<dbReference type="SUPFAM" id="SSF64158">
    <property type="entry name" value="2,3-Bisphosphoglycerate-independent phosphoglycerate mutase, substrate-binding domain"/>
    <property type="match status" value="1"/>
</dbReference>
<dbReference type="InterPro" id="IPR011258">
    <property type="entry name" value="BPG-indep_PGM_N"/>
</dbReference>
<evidence type="ECO:0000256" key="4">
    <source>
        <dbReference type="ARBA" id="ARBA00022723"/>
    </source>
</evidence>
<dbReference type="RefSeq" id="WP_172233313.1">
    <property type="nucleotide sequence ID" value="NZ_CP035946.1"/>
</dbReference>
<proteinExistence type="inferred from homology"/>
<feature type="domain" description="Metalloenzyme" evidence="10">
    <location>
        <begin position="2"/>
        <end position="466"/>
    </location>
</feature>
<dbReference type="EMBL" id="JACGBB010000004">
    <property type="protein sequence ID" value="MBZ7987058.1"/>
    <property type="molecule type" value="Genomic_DNA"/>
</dbReference>
<feature type="binding site" evidence="8">
    <location>
        <position position="60"/>
    </location>
    <ligand>
        <name>Mn(2+)</name>
        <dbReference type="ChEBI" id="CHEBI:29035"/>
        <label>2</label>
    </ligand>
</feature>
<comment type="pathway">
    <text evidence="2 8">Carbohydrate degradation; glycolysis; pyruvate from D-glyceraldehyde 3-phosphate: step 3/5.</text>
</comment>
<evidence type="ECO:0000259" key="11">
    <source>
        <dbReference type="Pfam" id="PF06415"/>
    </source>
</evidence>
<dbReference type="InterPro" id="IPR006124">
    <property type="entry name" value="Metalloenzyme"/>
</dbReference>
<dbReference type="SUPFAM" id="SSF53649">
    <property type="entry name" value="Alkaline phosphatase-like"/>
    <property type="match status" value="1"/>
</dbReference>
<evidence type="ECO:0000256" key="9">
    <source>
        <dbReference type="NCBIfam" id="TIGR01307"/>
    </source>
</evidence>
<feature type="binding site" evidence="8">
    <location>
        <position position="412"/>
    </location>
    <ligand>
        <name>Mn(2+)</name>
        <dbReference type="ChEBI" id="CHEBI:29035"/>
        <label>2</label>
    </ligand>
</feature>
<comment type="similarity">
    <text evidence="3 8">Belongs to the BPG-independent phosphoglycerate mutase family.</text>
</comment>
<evidence type="ECO:0000256" key="8">
    <source>
        <dbReference type="HAMAP-Rule" id="MF_01038"/>
    </source>
</evidence>
<feature type="binding site" evidence="8">
    <location>
        <begin position="241"/>
        <end position="244"/>
    </location>
    <ligand>
        <name>substrate</name>
    </ligand>
</feature>
<dbReference type="EC" id="5.4.2.12" evidence="8 9"/>
<evidence type="ECO:0000256" key="1">
    <source>
        <dbReference type="ARBA" id="ARBA00000370"/>
    </source>
</evidence>
<dbReference type="InterPro" id="IPR005995">
    <property type="entry name" value="Pgm_bpd_ind"/>
</dbReference>
<name>A0ABS7WR95_9BACT</name>
<evidence type="ECO:0000259" key="10">
    <source>
        <dbReference type="Pfam" id="PF01676"/>
    </source>
</evidence>
<evidence type="ECO:0000256" key="3">
    <source>
        <dbReference type="ARBA" id="ARBA00008819"/>
    </source>
</evidence>
<evidence type="ECO:0000256" key="6">
    <source>
        <dbReference type="ARBA" id="ARBA00023211"/>
    </source>
</evidence>
<dbReference type="PANTHER" id="PTHR31637">
    <property type="entry name" value="2,3-BISPHOSPHOGLYCERATE-INDEPENDENT PHOSPHOGLYCERATE MUTASE"/>
    <property type="match status" value="1"/>
</dbReference>
<feature type="binding site" evidence="8">
    <location>
        <position position="429"/>
    </location>
    <ligand>
        <name>Mn(2+)</name>
        <dbReference type="ChEBI" id="CHEBI:29035"/>
        <label>1</label>
    </ligand>
</feature>
<dbReference type="Gene3D" id="3.40.720.10">
    <property type="entry name" value="Alkaline Phosphatase, subunit A"/>
    <property type="match status" value="1"/>
</dbReference>
<dbReference type="PANTHER" id="PTHR31637:SF0">
    <property type="entry name" value="2,3-BISPHOSPHOGLYCERATE-INDEPENDENT PHOSPHOGLYCERATE MUTASE"/>
    <property type="match status" value="1"/>
</dbReference>
<evidence type="ECO:0000256" key="5">
    <source>
        <dbReference type="ARBA" id="ARBA00023152"/>
    </source>
</evidence>
<dbReference type="GO" id="GO:0004619">
    <property type="term" value="F:phosphoglycerate mutase activity"/>
    <property type="evidence" value="ECO:0007669"/>
    <property type="project" value="UniProtKB-EC"/>
</dbReference>